<dbReference type="AlphaFoldDB" id="A0A1G7G5C3"/>
<dbReference type="InterPro" id="IPR006175">
    <property type="entry name" value="YjgF/YER057c/UK114"/>
</dbReference>
<dbReference type="CDD" id="cd00448">
    <property type="entry name" value="YjgF_YER057c_UK114_family"/>
    <property type="match status" value="1"/>
</dbReference>
<dbReference type="EMBL" id="FNBM01000001">
    <property type="protein sequence ID" value="SDE83310.1"/>
    <property type="molecule type" value="Genomic_DNA"/>
</dbReference>
<dbReference type="PANTHER" id="PTHR43857:SF1">
    <property type="entry name" value="YJGH FAMILY PROTEIN"/>
    <property type="match status" value="1"/>
</dbReference>
<proteinExistence type="predicted"/>
<dbReference type="RefSeq" id="WP_092363329.1">
    <property type="nucleotide sequence ID" value="NZ_FNBM01000001.1"/>
</dbReference>
<evidence type="ECO:0000313" key="2">
    <source>
        <dbReference type="Proteomes" id="UP000243378"/>
    </source>
</evidence>
<dbReference type="STRING" id="640205.SAMN05216381_0024"/>
<dbReference type="Gene3D" id="3.30.1330.40">
    <property type="entry name" value="RutC-like"/>
    <property type="match status" value="1"/>
</dbReference>
<dbReference type="PANTHER" id="PTHR43857">
    <property type="entry name" value="BLR7761 PROTEIN"/>
    <property type="match status" value="1"/>
</dbReference>
<organism evidence="1 2">
    <name type="scientific">Phytopseudomonas seleniipraecipitans</name>
    <dbReference type="NCBI Taxonomy" id="640205"/>
    <lineage>
        <taxon>Bacteria</taxon>
        <taxon>Pseudomonadati</taxon>
        <taxon>Pseudomonadota</taxon>
        <taxon>Gammaproteobacteria</taxon>
        <taxon>Pseudomonadales</taxon>
        <taxon>Pseudomonadaceae</taxon>
        <taxon>Phytopseudomonas</taxon>
    </lineage>
</organism>
<dbReference type="Proteomes" id="UP000243378">
    <property type="component" value="Unassembled WGS sequence"/>
</dbReference>
<dbReference type="Pfam" id="PF01042">
    <property type="entry name" value="Ribonuc_L-PSP"/>
    <property type="match status" value="1"/>
</dbReference>
<gene>
    <name evidence="1" type="ORF">SAMN05216381_0024</name>
</gene>
<accession>A0A1G7G5C3</accession>
<evidence type="ECO:0000313" key="1">
    <source>
        <dbReference type="EMBL" id="SDE83310.1"/>
    </source>
</evidence>
<dbReference type="InterPro" id="IPR035959">
    <property type="entry name" value="RutC-like_sf"/>
</dbReference>
<sequence length="134" mass="14900">MHRQTLNPDCVFDTLQYGFSQAVISQGGRRLHLSGQIGVDEHERLVGDDLASQTRAALHNVRRLIEHAGGDMAHVLVMRIYIAVAARDDQACIVETLREYFPEQPPATSWIVVSGLSEPQWLVEIEAEALLPDA</sequence>
<protein>
    <submittedName>
        <fullName evidence="1">Enamine deaminase RidA, house cleaning of reactive enamine intermediates, YjgF/YER057c/UK114 family</fullName>
    </submittedName>
</protein>
<dbReference type="OrthoDB" id="9803101at2"/>
<reference evidence="1 2" key="1">
    <citation type="submission" date="2016-10" db="EMBL/GenBank/DDBJ databases">
        <authorList>
            <person name="de Groot N.N."/>
        </authorList>
    </citation>
    <scope>NUCLEOTIDE SEQUENCE [LARGE SCALE GENOMIC DNA]</scope>
    <source>
        <strain evidence="1 2">LMG 25475</strain>
    </source>
</reference>
<dbReference type="SUPFAM" id="SSF55298">
    <property type="entry name" value="YjgF-like"/>
    <property type="match status" value="1"/>
</dbReference>
<name>A0A1G7G5C3_9GAMM</name>